<dbReference type="Proteomes" id="UP001622496">
    <property type="component" value="Chromosome"/>
</dbReference>
<accession>A0ABZ1K0E5</accession>
<evidence type="ECO:0000313" key="2">
    <source>
        <dbReference type="Proteomes" id="UP001622496"/>
    </source>
</evidence>
<proteinExistence type="predicted"/>
<sequence length="64" mass="6920">MQRSRHRAAFGTMIVLVEQLMLTLDGTIVNVALPNIGTGLDPSSLSWIVNAYTLASVLQSDFVS</sequence>
<organism evidence="1 2">
    <name type="scientific">[Kitasatospora] papulosa</name>
    <dbReference type="NCBI Taxonomy" id="1464011"/>
    <lineage>
        <taxon>Bacteria</taxon>
        <taxon>Bacillati</taxon>
        <taxon>Actinomycetota</taxon>
        <taxon>Actinomycetes</taxon>
        <taxon>Kitasatosporales</taxon>
        <taxon>Streptomycetaceae</taxon>
        <taxon>Streptomyces</taxon>
    </lineage>
</organism>
<dbReference type="EMBL" id="CP108135">
    <property type="protein sequence ID" value="WTP63952.1"/>
    <property type="molecule type" value="Genomic_DNA"/>
</dbReference>
<dbReference type="RefSeq" id="WP_362562699.1">
    <property type="nucleotide sequence ID" value="NZ_CP108135.1"/>
</dbReference>
<protein>
    <recommendedName>
        <fullName evidence="3">MFS transporter</fullName>
    </recommendedName>
</protein>
<keyword evidence="2" id="KW-1185">Reference proteome</keyword>
<evidence type="ECO:0000313" key="1">
    <source>
        <dbReference type="EMBL" id="WTP63952.1"/>
    </source>
</evidence>
<name>A0ABZ1K0E5_9ACTN</name>
<gene>
    <name evidence="1" type="ORF">OG560_00300</name>
</gene>
<reference evidence="1 2" key="1">
    <citation type="submission" date="2022-10" db="EMBL/GenBank/DDBJ databases">
        <title>The complete genomes of actinobacterial strains from the NBC collection.</title>
        <authorList>
            <person name="Joergensen T.S."/>
            <person name="Alvarez Arevalo M."/>
            <person name="Sterndorff E.B."/>
            <person name="Faurdal D."/>
            <person name="Vuksanovic O."/>
            <person name="Mourched A.-S."/>
            <person name="Charusanti P."/>
            <person name="Shaw S."/>
            <person name="Blin K."/>
            <person name="Weber T."/>
        </authorList>
    </citation>
    <scope>NUCLEOTIDE SEQUENCE [LARGE SCALE GENOMIC DNA]</scope>
    <source>
        <strain evidence="1 2">NBC_00185</strain>
    </source>
</reference>
<evidence type="ECO:0008006" key="3">
    <source>
        <dbReference type="Google" id="ProtNLM"/>
    </source>
</evidence>